<feature type="domain" description="AAA+ ATPase" evidence="1">
    <location>
        <begin position="20"/>
        <end position="143"/>
    </location>
</feature>
<evidence type="ECO:0000259" key="1">
    <source>
        <dbReference type="SMART" id="SM00382"/>
    </source>
</evidence>
<dbReference type="Proteomes" id="UP000316988">
    <property type="component" value="Unassembled WGS sequence"/>
</dbReference>
<dbReference type="AlphaFoldDB" id="A0A554RX59"/>
<dbReference type="EMBL" id="VLNT01000012">
    <property type="protein sequence ID" value="TSD58689.1"/>
    <property type="molecule type" value="Genomic_DNA"/>
</dbReference>
<dbReference type="RefSeq" id="WP_143914094.1">
    <property type="nucleotide sequence ID" value="NZ_VLNT01000012.1"/>
</dbReference>
<keyword evidence="3" id="KW-1185">Reference proteome</keyword>
<dbReference type="SMART" id="SM00382">
    <property type="entry name" value="AAA"/>
    <property type="match status" value="1"/>
</dbReference>
<dbReference type="Gene3D" id="3.40.50.300">
    <property type="entry name" value="P-loop containing nucleotide triphosphate hydrolases"/>
    <property type="match status" value="2"/>
</dbReference>
<dbReference type="InterPro" id="IPR051055">
    <property type="entry name" value="PIF1_helicase"/>
</dbReference>
<dbReference type="SUPFAM" id="SSF52113">
    <property type="entry name" value="BRCT domain"/>
    <property type="match status" value="1"/>
</dbReference>
<dbReference type="InterPro" id="IPR027417">
    <property type="entry name" value="P-loop_NTPase"/>
</dbReference>
<sequence>MAERLRITEEFASALSVLEAGGHLFVTGKAGTGKSTLIRHFLAGTERNVVVAAPTGIAALNVGGYTLHRLFGFTSTTGLEDVRGGRYSPGRFTKALKALDTLIVDEASMVRADVFDMMAAALERFGPRPGEPFGGVQVVLVGDLFQLPPVVQEAEAAFFSSRYSTPYFFSADAFDRSGFPTVSLSHVFRQQGDEQLTSILNAIREGVLVDQAREDLNARVDPDFVPPADEFWLTLATTNRIVTARNRERLALLPGEELEQVAQESGDLGTFDPPTDRVIRYKVGAQVMMLNNDQAGRWVNGTLGRIVDAGPDGEVTVELSDGARVEVEPHVWEVTRPVVDGGSLRHEVVGTYRQLPLKLAWAITIHKSQGQTLERLVVDLTGGTFDVGQVYVALSRATSTEGLVLKRPVFPRDLKTDRRVMRFLHEPAQGGERRFCAFEVAFVGDEGRMSRPRPVEIAVAFDDGTSVSTLINPERDLAGARSQFAIAADDVLLAPRLAEAWAVLAPLLEGYVPVGPGIDEVLGKLDFELKRGGVVVPMPLGVDVPLSRDEVLELRSADAVERAEAVLAAHLRRGPVEVASSAFEFGESSLEPSYLLPRVRLARPPGPERLPTISAIVQVSTALGELLLDGAQAGSSLDEVHAPVVREAVAARLASVVSSAPGVSPGLVERLRGVERYLRVSFVDGLLAEQAQTPGVTDVLVPGARVCFTGTAMTPGGRVMSREEMTAIAVRQGLSAVDNVTKTRCDVLVVAELGTQSGKARKAKQFGKPVLSAEEFFAWAGVS</sequence>
<dbReference type="PANTHER" id="PTHR47642:SF5">
    <property type="entry name" value="ATP-DEPENDENT DNA HELICASE"/>
    <property type="match status" value="1"/>
</dbReference>
<gene>
    <name evidence="2" type="ORF">FNM00_13600</name>
</gene>
<comment type="caution">
    <text evidence="2">The sequence shown here is derived from an EMBL/GenBank/DDBJ whole genome shotgun (WGS) entry which is preliminary data.</text>
</comment>
<organism evidence="2 3">
    <name type="scientific">Aeromicrobium piscarium</name>
    <dbReference type="NCBI Taxonomy" id="2590901"/>
    <lineage>
        <taxon>Bacteria</taxon>
        <taxon>Bacillati</taxon>
        <taxon>Actinomycetota</taxon>
        <taxon>Actinomycetes</taxon>
        <taxon>Propionibacteriales</taxon>
        <taxon>Nocardioidaceae</taxon>
        <taxon>Aeromicrobium</taxon>
    </lineage>
</organism>
<dbReference type="GO" id="GO:0006281">
    <property type="term" value="P:DNA repair"/>
    <property type="evidence" value="ECO:0007669"/>
    <property type="project" value="InterPro"/>
</dbReference>
<dbReference type="InterPro" id="IPR010285">
    <property type="entry name" value="DNA_helicase_pif1-like_DEAD"/>
</dbReference>
<dbReference type="GO" id="GO:0003678">
    <property type="term" value="F:DNA helicase activity"/>
    <property type="evidence" value="ECO:0007669"/>
    <property type="project" value="InterPro"/>
</dbReference>
<accession>A0A554RX59</accession>
<dbReference type="CDD" id="cd18809">
    <property type="entry name" value="SF1_C_RecD"/>
    <property type="match status" value="1"/>
</dbReference>
<dbReference type="SUPFAM" id="SSF52540">
    <property type="entry name" value="P-loop containing nucleoside triphosphate hydrolases"/>
    <property type="match status" value="2"/>
</dbReference>
<dbReference type="OrthoDB" id="9763659at2"/>
<proteinExistence type="predicted"/>
<protein>
    <submittedName>
        <fullName evidence="2">AAA family ATPase</fullName>
    </submittedName>
</protein>
<dbReference type="PANTHER" id="PTHR47642">
    <property type="entry name" value="ATP-DEPENDENT DNA HELICASE"/>
    <property type="match status" value="1"/>
</dbReference>
<dbReference type="InterPro" id="IPR003593">
    <property type="entry name" value="AAA+_ATPase"/>
</dbReference>
<evidence type="ECO:0000313" key="3">
    <source>
        <dbReference type="Proteomes" id="UP000316988"/>
    </source>
</evidence>
<reference evidence="2 3" key="1">
    <citation type="submission" date="2019-07" db="EMBL/GenBank/DDBJ databases">
        <authorList>
            <person name="Zhao L.H."/>
        </authorList>
    </citation>
    <scope>NUCLEOTIDE SEQUENCE [LARGE SCALE GENOMIC DNA]</scope>
    <source>
        <strain evidence="2 3">Co35</strain>
    </source>
</reference>
<dbReference type="GO" id="GO:0000723">
    <property type="term" value="P:telomere maintenance"/>
    <property type="evidence" value="ECO:0007669"/>
    <property type="project" value="InterPro"/>
</dbReference>
<evidence type="ECO:0000313" key="2">
    <source>
        <dbReference type="EMBL" id="TSD58689.1"/>
    </source>
</evidence>
<name>A0A554RX59_9ACTN</name>
<dbReference type="Gene3D" id="3.40.50.10190">
    <property type="entry name" value="BRCT domain"/>
    <property type="match status" value="1"/>
</dbReference>
<dbReference type="Pfam" id="PF05970">
    <property type="entry name" value="PIF1"/>
    <property type="match status" value="1"/>
</dbReference>
<dbReference type="InterPro" id="IPR036420">
    <property type="entry name" value="BRCT_dom_sf"/>
</dbReference>